<evidence type="ECO:0000313" key="6">
    <source>
        <dbReference type="Proteomes" id="UP000198304"/>
    </source>
</evidence>
<evidence type="ECO:0000313" key="5">
    <source>
        <dbReference type="EMBL" id="SNS41303.1"/>
    </source>
</evidence>
<keyword evidence="6" id="KW-1185">Reference proteome</keyword>
<dbReference type="Pfam" id="PF01638">
    <property type="entry name" value="HxlR"/>
    <property type="match status" value="1"/>
</dbReference>
<feature type="domain" description="HTH hxlR-type" evidence="4">
    <location>
        <begin position="13"/>
        <end position="112"/>
    </location>
</feature>
<dbReference type="SUPFAM" id="SSF46785">
    <property type="entry name" value="Winged helix' DNA-binding domain"/>
    <property type="match status" value="1"/>
</dbReference>
<protein>
    <submittedName>
        <fullName evidence="5">Transcriptional regulator, HxlR family</fullName>
    </submittedName>
</protein>
<keyword evidence="3" id="KW-0804">Transcription</keyword>
<dbReference type="AlphaFoldDB" id="A0A239EBB0"/>
<evidence type="ECO:0000256" key="1">
    <source>
        <dbReference type="ARBA" id="ARBA00023015"/>
    </source>
</evidence>
<dbReference type="PANTHER" id="PTHR33204:SF29">
    <property type="entry name" value="TRANSCRIPTIONAL REGULATOR"/>
    <property type="match status" value="1"/>
</dbReference>
<dbReference type="InterPro" id="IPR036390">
    <property type="entry name" value="WH_DNA-bd_sf"/>
</dbReference>
<dbReference type="InterPro" id="IPR036388">
    <property type="entry name" value="WH-like_DNA-bd_sf"/>
</dbReference>
<sequence>MTKKNKKPKEATCEIEVAFDIIGGKWKPIILWFLGEFGTLRFGQLQQLMPDITHRILTKQLRELETHCLIQRKTYPEVPPRVEYTITDNGRAVLPILDMMCGWADRNDYFGYSIKYNLCQQGIQKKLLVNDHDNMD</sequence>
<evidence type="ECO:0000256" key="2">
    <source>
        <dbReference type="ARBA" id="ARBA00023125"/>
    </source>
</evidence>
<dbReference type="InterPro" id="IPR002577">
    <property type="entry name" value="HTH_HxlR"/>
</dbReference>
<dbReference type="EMBL" id="FZOJ01000009">
    <property type="protein sequence ID" value="SNS41303.1"/>
    <property type="molecule type" value="Genomic_DNA"/>
</dbReference>
<keyword evidence="1" id="KW-0805">Transcription regulation</keyword>
<dbReference type="GO" id="GO:0003677">
    <property type="term" value="F:DNA binding"/>
    <property type="evidence" value="ECO:0007669"/>
    <property type="project" value="UniProtKB-KW"/>
</dbReference>
<proteinExistence type="predicted"/>
<organism evidence="5 6">
    <name type="scientific">Anaerovirgula multivorans</name>
    <dbReference type="NCBI Taxonomy" id="312168"/>
    <lineage>
        <taxon>Bacteria</taxon>
        <taxon>Bacillati</taxon>
        <taxon>Bacillota</taxon>
        <taxon>Clostridia</taxon>
        <taxon>Peptostreptococcales</taxon>
        <taxon>Natronincolaceae</taxon>
        <taxon>Anaerovirgula</taxon>
    </lineage>
</organism>
<dbReference type="Gene3D" id="1.10.10.10">
    <property type="entry name" value="Winged helix-like DNA-binding domain superfamily/Winged helix DNA-binding domain"/>
    <property type="match status" value="1"/>
</dbReference>
<evidence type="ECO:0000259" key="4">
    <source>
        <dbReference type="PROSITE" id="PS51118"/>
    </source>
</evidence>
<name>A0A239EBB0_9FIRM</name>
<keyword evidence="2" id="KW-0238">DNA-binding</keyword>
<reference evidence="5 6" key="1">
    <citation type="submission" date="2017-06" db="EMBL/GenBank/DDBJ databases">
        <authorList>
            <person name="Kim H.J."/>
            <person name="Triplett B.A."/>
        </authorList>
    </citation>
    <scope>NUCLEOTIDE SEQUENCE [LARGE SCALE GENOMIC DNA]</scope>
    <source>
        <strain evidence="5 6">SCA</strain>
    </source>
</reference>
<accession>A0A239EBB0</accession>
<dbReference type="Proteomes" id="UP000198304">
    <property type="component" value="Unassembled WGS sequence"/>
</dbReference>
<dbReference type="RefSeq" id="WP_089282997.1">
    <property type="nucleotide sequence ID" value="NZ_FZOJ01000009.1"/>
</dbReference>
<dbReference type="PROSITE" id="PS51118">
    <property type="entry name" value="HTH_HXLR"/>
    <property type="match status" value="1"/>
</dbReference>
<dbReference type="PANTHER" id="PTHR33204">
    <property type="entry name" value="TRANSCRIPTIONAL REGULATOR, MARR FAMILY"/>
    <property type="match status" value="1"/>
</dbReference>
<dbReference type="OrthoDB" id="9791143at2"/>
<evidence type="ECO:0000256" key="3">
    <source>
        <dbReference type="ARBA" id="ARBA00023163"/>
    </source>
</evidence>
<gene>
    <name evidence="5" type="ORF">SAMN05446037_1009137</name>
</gene>